<dbReference type="AlphaFoldDB" id="A0A179BLS1"/>
<reference evidence="2 3" key="1">
    <citation type="submission" date="2016-04" db="EMBL/GenBank/DDBJ databases">
        <title>Acidithiobacillus ferrooxidans genome sequencing and assembly.</title>
        <authorList>
            <person name="Zhou Z."/>
        </authorList>
    </citation>
    <scope>NUCLEOTIDE SEQUENCE [LARGE SCALE GENOMIC DNA]</scope>
    <source>
        <strain evidence="2 3">BY0502</strain>
    </source>
</reference>
<dbReference type="InterPro" id="IPR009050">
    <property type="entry name" value="Globin-like_sf"/>
</dbReference>
<organism evidence="2 3">
    <name type="scientific">Acidithiobacillus ferrooxidans</name>
    <name type="common">Thiobacillus ferrooxidans</name>
    <dbReference type="NCBI Taxonomy" id="920"/>
    <lineage>
        <taxon>Bacteria</taxon>
        <taxon>Pseudomonadati</taxon>
        <taxon>Pseudomonadota</taxon>
        <taxon>Acidithiobacillia</taxon>
        <taxon>Acidithiobacillales</taxon>
        <taxon>Acidithiobacillaceae</taxon>
        <taxon>Acidithiobacillus</taxon>
    </lineage>
</organism>
<evidence type="ECO:0000313" key="2">
    <source>
        <dbReference type="EMBL" id="OAP92668.1"/>
    </source>
</evidence>
<dbReference type="InterPro" id="IPR012292">
    <property type="entry name" value="Globin/Proto"/>
</dbReference>
<dbReference type="Pfam" id="PF11563">
    <property type="entry name" value="Protoglobin"/>
    <property type="match status" value="1"/>
</dbReference>
<dbReference type="EMBL" id="LVXZ01000035">
    <property type="protein sequence ID" value="OAP92668.1"/>
    <property type="molecule type" value="Genomic_DNA"/>
</dbReference>
<feature type="domain" description="Globin-sensor" evidence="1">
    <location>
        <begin position="11"/>
        <end position="122"/>
    </location>
</feature>
<sequence length="316" mass="35627">MMDPYDHVDVWLNAVQDLLGFYSEAVVTNFYDTLMRAEASAQILSFLSDAEMTHLKACQVRYLTRILSPGLSQEQHMSMAREVGLHHTWVGLPADVLAQSFQVYRAVLEDAIYSDLTNSATLQSIIMERLSNDLSWQLMAYTETENERANTLEHIRQIISATINREDIIRETLQRIVKVPGIAGVEIISVGEKYGLHCELGFGHTWCATNPKNLLLQAWLDEKPIHINSIQKELAPEAWAKAQAIGLRSMAIHPILSATGAPQMLMALYSPWPGYFHPPRQQSFWVSLEQHLGDRLEMLKHGSVIRPAPSGSLRDP</sequence>
<keyword evidence="3" id="KW-1185">Reference proteome</keyword>
<dbReference type="SUPFAM" id="SSF55781">
    <property type="entry name" value="GAF domain-like"/>
    <property type="match status" value="1"/>
</dbReference>
<comment type="caution">
    <text evidence="2">The sequence shown here is derived from an EMBL/GenBank/DDBJ whole genome shotgun (WGS) entry which is preliminary data.</text>
</comment>
<gene>
    <name evidence="2" type="ORF">A4H96_03445</name>
</gene>
<protein>
    <recommendedName>
        <fullName evidence="1">Globin-sensor domain-containing protein</fullName>
    </recommendedName>
</protein>
<dbReference type="Gene3D" id="1.10.490.10">
    <property type="entry name" value="Globins"/>
    <property type="match status" value="1"/>
</dbReference>
<dbReference type="SUPFAM" id="SSF46458">
    <property type="entry name" value="Globin-like"/>
    <property type="match status" value="1"/>
</dbReference>
<name>A0A179BLS1_ACIFR</name>
<dbReference type="InterPro" id="IPR029016">
    <property type="entry name" value="GAF-like_dom_sf"/>
</dbReference>
<dbReference type="OrthoDB" id="9047525at2"/>
<dbReference type="GO" id="GO:0020037">
    <property type="term" value="F:heme binding"/>
    <property type="evidence" value="ECO:0007669"/>
    <property type="project" value="InterPro"/>
</dbReference>
<dbReference type="Proteomes" id="UP000078302">
    <property type="component" value="Unassembled WGS sequence"/>
</dbReference>
<dbReference type="RefSeq" id="WP_064218302.1">
    <property type="nucleotide sequence ID" value="NZ_LVXZ01000035.1"/>
</dbReference>
<evidence type="ECO:0000313" key="3">
    <source>
        <dbReference type="Proteomes" id="UP000078302"/>
    </source>
</evidence>
<evidence type="ECO:0000259" key="1">
    <source>
        <dbReference type="Pfam" id="PF11563"/>
    </source>
</evidence>
<dbReference type="InterPro" id="IPR044398">
    <property type="entry name" value="Globin-sensor_dom"/>
</dbReference>
<dbReference type="GO" id="GO:0019825">
    <property type="term" value="F:oxygen binding"/>
    <property type="evidence" value="ECO:0007669"/>
    <property type="project" value="InterPro"/>
</dbReference>
<accession>A0A179BLS1</accession>
<dbReference type="Gene3D" id="3.30.450.40">
    <property type="match status" value="1"/>
</dbReference>
<proteinExistence type="predicted"/>